<organism evidence="1 2">
    <name type="scientific">Strigamia maritima</name>
    <name type="common">European centipede</name>
    <name type="synonym">Geophilus maritimus</name>
    <dbReference type="NCBI Taxonomy" id="126957"/>
    <lineage>
        <taxon>Eukaryota</taxon>
        <taxon>Metazoa</taxon>
        <taxon>Ecdysozoa</taxon>
        <taxon>Arthropoda</taxon>
        <taxon>Myriapoda</taxon>
        <taxon>Chilopoda</taxon>
        <taxon>Pleurostigmophora</taxon>
        <taxon>Geophilomorpha</taxon>
        <taxon>Linotaeniidae</taxon>
        <taxon>Strigamia</taxon>
    </lineage>
</organism>
<dbReference type="SUPFAM" id="SSF160651">
    <property type="entry name" value="FLJ32549 C-terminal domain-like"/>
    <property type="match status" value="1"/>
</dbReference>
<dbReference type="GO" id="GO:0034198">
    <property type="term" value="P:cellular response to amino acid starvation"/>
    <property type="evidence" value="ECO:0007669"/>
    <property type="project" value="TreeGrafter"/>
</dbReference>
<dbReference type="InterPro" id="IPR018544">
    <property type="entry name" value="KICS_2"/>
</dbReference>
<dbReference type="eggNOG" id="ENOG502QTBE">
    <property type="taxonomic scope" value="Eukaryota"/>
</dbReference>
<dbReference type="Proteomes" id="UP000014500">
    <property type="component" value="Unassembled WGS sequence"/>
</dbReference>
<dbReference type="OMA" id="PQKFINA"/>
<protein>
    <submittedName>
        <fullName evidence="1">Uncharacterized protein</fullName>
    </submittedName>
</protein>
<dbReference type="GO" id="GO:1904262">
    <property type="term" value="P:negative regulation of TORC1 signaling"/>
    <property type="evidence" value="ECO:0007669"/>
    <property type="project" value="TreeGrafter"/>
</dbReference>
<dbReference type="GO" id="GO:0042149">
    <property type="term" value="P:cellular response to glucose starvation"/>
    <property type="evidence" value="ECO:0007669"/>
    <property type="project" value="TreeGrafter"/>
</dbReference>
<evidence type="ECO:0000313" key="2">
    <source>
        <dbReference type="Proteomes" id="UP000014500"/>
    </source>
</evidence>
<sequence>EKERDKETSKSNPSVIWLSTLSCLGQLDSAEKLYTGLLFLLPKGFLRKDSSLKSMYEALCADLSRIEENGRTASSDSLEKVLAHLCGQLSFFARARLQLTEFYEHTCSMGANRQINFDELLAHIREITDGHLKKFHHPSLSPLKSSFRLFENSFECEILVKLLEVQIAMQSMVFLSAILHLHEAHSKLCAWESTVQLRDTRRSFSFVSKQSNPAHYHWLWKFKDALVSKVQHLHLLSHVFTLFFSTVHALLPPNPEQTDDAARAKKRGVASIRRLSFQVSSAFVPQSDCRLKQSFLPIRLRLVSFQRKTDAKYVLLIFDSADCDQYKGRGYQHPDRFFEPPRGVESFQAVVSYPTKPSHLWPSIVMTMSDKANELNTMERIVSLYDNVLQFTYFLTRIEPRITLVVIYDSKKSERDSYINTFMTTFPSQLRSNKLLTSLKPGSK</sequence>
<dbReference type="HOGENOM" id="CLU_050627_0_0_1"/>
<dbReference type="Gene3D" id="3.30.450.240">
    <property type="match status" value="1"/>
</dbReference>
<dbReference type="EMBL" id="JH432085">
    <property type="status" value="NOT_ANNOTATED_CDS"/>
    <property type="molecule type" value="Genomic_DNA"/>
</dbReference>
<dbReference type="InterPro" id="IPR038060">
    <property type="entry name" value="C12orf66-like_central_sf"/>
</dbReference>
<dbReference type="PhylomeDB" id="T1JCZ0"/>
<reference evidence="1" key="2">
    <citation type="submission" date="2015-02" db="UniProtKB">
        <authorList>
            <consortium name="EnsemblMetazoa"/>
        </authorList>
    </citation>
    <scope>IDENTIFICATION</scope>
</reference>
<dbReference type="GO" id="GO:0061462">
    <property type="term" value="P:protein localization to lysosome"/>
    <property type="evidence" value="ECO:0007669"/>
    <property type="project" value="TreeGrafter"/>
</dbReference>
<keyword evidence="2" id="KW-1185">Reference proteome</keyword>
<dbReference type="Pfam" id="PF09404">
    <property type="entry name" value="C12orf66_like"/>
    <property type="match status" value="2"/>
</dbReference>
<dbReference type="PANTHER" id="PTHR31581:SF1">
    <property type="entry name" value="KICSTOR SUBUNIT 2"/>
    <property type="match status" value="1"/>
</dbReference>
<proteinExistence type="predicted"/>
<dbReference type="Gene3D" id="1.10.3450.30">
    <property type="match status" value="1"/>
</dbReference>
<dbReference type="SUPFAM" id="SSF158548">
    <property type="entry name" value="FLJ32549 domain-like"/>
    <property type="match status" value="1"/>
</dbReference>
<dbReference type="EnsemblMetazoa" id="SMAR011662-RA">
    <property type="protein sequence ID" value="SMAR011662-PA"/>
    <property type="gene ID" value="SMAR011662"/>
</dbReference>
<accession>T1JCZ0</accession>
<name>T1JCZ0_STRMM</name>
<dbReference type="STRING" id="126957.T1JCZ0"/>
<evidence type="ECO:0000313" key="1">
    <source>
        <dbReference type="EnsemblMetazoa" id="SMAR011662-PA"/>
    </source>
</evidence>
<reference evidence="2" key="1">
    <citation type="submission" date="2011-05" db="EMBL/GenBank/DDBJ databases">
        <authorList>
            <person name="Richards S.R."/>
            <person name="Qu J."/>
            <person name="Jiang H."/>
            <person name="Jhangiani S.N."/>
            <person name="Agravi P."/>
            <person name="Goodspeed R."/>
            <person name="Gross S."/>
            <person name="Mandapat C."/>
            <person name="Jackson L."/>
            <person name="Mathew T."/>
            <person name="Pu L."/>
            <person name="Thornton R."/>
            <person name="Saada N."/>
            <person name="Wilczek-Boney K.B."/>
            <person name="Lee S."/>
            <person name="Kovar C."/>
            <person name="Wu Y."/>
            <person name="Scherer S.E."/>
            <person name="Worley K.C."/>
            <person name="Muzny D.M."/>
            <person name="Gibbs R."/>
        </authorList>
    </citation>
    <scope>NUCLEOTIDE SEQUENCE</scope>
    <source>
        <strain evidence="2">Brora</strain>
    </source>
</reference>
<dbReference type="AlphaFoldDB" id="T1JCZ0"/>
<dbReference type="PANTHER" id="PTHR31581">
    <property type="entry name" value="KICSTOR COMPLEX PROTEIN C12ORF66"/>
    <property type="match status" value="1"/>
</dbReference>